<protein>
    <submittedName>
        <fullName evidence="1">Uncharacterized protein</fullName>
    </submittedName>
</protein>
<sequence>MTGLLFSRNERSEQKMRERLIRTCHVGTPDSWTYVPSSRIQLYKRLSTLHITMSIRITSNLQHLSISRSRNARLSPRKHRTSFVHSAQPLMMKGNINKPVRCENGKENFINYRDLSLFLASPNLLVPSPSSISVYLRDWFNFSLFHGTHCLTKEPSTEEIIKSETAGRKDSLNCNFAFHGLKKQIDNIDRMDLCVVINNDLFHIIDTRFIFKHLSVHRSKNVVFFTGNKLALKTGETRWKTFMKQRISMAIQKGNAATLEANKTLHVKKYLISTHHYRFMNMLICLLTQKRFSVDKLSVKRRAKSTSTLNKQNVNVAVACRRTNIKPYTDKKRICFVACNYEFIDQKVTIDIWILFPILSFILRFIRQNNALCSSYENAKDSVKRTYLIYSKTICYSDMYLEGISSRLNDTMILS</sequence>
<evidence type="ECO:0000313" key="1">
    <source>
        <dbReference type="EMBL" id="KAJ6647100.1"/>
    </source>
</evidence>
<proteinExistence type="predicted"/>
<dbReference type="Proteomes" id="UP001151699">
    <property type="component" value="Chromosome A"/>
</dbReference>
<organism evidence="1 2">
    <name type="scientific">Pseudolycoriella hygida</name>
    <dbReference type="NCBI Taxonomy" id="35572"/>
    <lineage>
        <taxon>Eukaryota</taxon>
        <taxon>Metazoa</taxon>
        <taxon>Ecdysozoa</taxon>
        <taxon>Arthropoda</taxon>
        <taxon>Hexapoda</taxon>
        <taxon>Insecta</taxon>
        <taxon>Pterygota</taxon>
        <taxon>Neoptera</taxon>
        <taxon>Endopterygota</taxon>
        <taxon>Diptera</taxon>
        <taxon>Nematocera</taxon>
        <taxon>Sciaroidea</taxon>
        <taxon>Sciaridae</taxon>
        <taxon>Pseudolycoriella</taxon>
    </lineage>
</organism>
<comment type="caution">
    <text evidence="1">The sequence shown here is derived from an EMBL/GenBank/DDBJ whole genome shotgun (WGS) entry which is preliminary data.</text>
</comment>
<keyword evidence="2" id="KW-1185">Reference proteome</keyword>
<dbReference type="EMBL" id="WJQU01000001">
    <property type="protein sequence ID" value="KAJ6647100.1"/>
    <property type="molecule type" value="Genomic_DNA"/>
</dbReference>
<reference evidence="1" key="1">
    <citation type="submission" date="2022-07" db="EMBL/GenBank/DDBJ databases">
        <authorList>
            <person name="Trinca V."/>
            <person name="Uliana J.V.C."/>
            <person name="Torres T.T."/>
            <person name="Ward R.J."/>
            <person name="Monesi N."/>
        </authorList>
    </citation>
    <scope>NUCLEOTIDE SEQUENCE</scope>
    <source>
        <strain evidence="1">HSMRA1968</strain>
        <tissue evidence="1">Whole embryos</tissue>
    </source>
</reference>
<dbReference type="AlphaFoldDB" id="A0A9Q0NB57"/>
<gene>
    <name evidence="1" type="ORF">Bhyg_02320</name>
</gene>
<accession>A0A9Q0NB57</accession>
<name>A0A9Q0NB57_9DIPT</name>
<evidence type="ECO:0000313" key="2">
    <source>
        <dbReference type="Proteomes" id="UP001151699"/>
    </source>
</evidence>
<dbReference type="OrthoDB" id="2016582at2759"/>